<dbReference type="GO" id="GO:0004674">
    <property type="term" value="F:protein serine/threonine kinase activity"/>
    <property type="evidence" value="ECO:0007669"/>
    <property type="project" value="UniProtKB-KW"/>
</dbReference>
<accession>A0A4Q1B803</accession>
<protein>
    <recommendedName>
        <fullName evidence="7">Alpha-type protein kinase domain-containing protein</fullName>
    </recommendedName>
</protein>
<evidence type="ECO:0000256" key="2">
    <source>
        <dbReference type="ARBA" id="ARBA00022679"/>
    </source>
</evidence>
<keyword evidence="1" id="KW-0723">Serine/threonine-protein kinase</keyword>
<evidence type="ECO:0000256" key="1">
    <source>
        <dbReference type="ARBA" id="ARBA00022527"/>
    </source>
</evidence>
<evidence type="ECO:0000256" key="4">
    <source>
        <dbReference type="ARBA" id="ARBA00022777"/>
    </source>
</evidence>
<feature type="compositionally biased region" description="Low complexity" evidence="6">
    <location>
        <begin position="7"/>
        <end position="25"/>
    </location>
</feature>
<proteinExistence type="predicted"/>
<keyword evidence="4" id="KW-0418">Kinase</keyword>
<evidence type="ECO:0000259" key="7">
    <source>
        <dbReference type="PROSITE" id="PS51158"/>
    </source>
</evidence>
<keyword evidence="3" id="KW-0547">Nucleotide-binding</keyword>
<dbReference type="SUPFAM" id="SSF56112">
    <property type="entry name" value="Protein kinase-like (PK-like)"/>
    <property type="match status" value="1"/>
</dbReference>
<gene>
    <name evidence="8" type="ORF">M231_07901</name>
</gene>
<keyword evidence="2" id="KW-0808">Transferase</keyword>
<evidence type="ECO:0000313" key="9">
    <source>
        <dbReference type="Proteomes" id="UP000289152"/>
    </source>
</evidence>
<reference evidence="8 9" key="1">
    <citation type="submission" date="2016-06" db="EMBL/GenBank/DDBJ databases">
        <title>Evolution of pathogenesis and genome organization in the Tremellales.</title>
        <authorList>
            <person name="Cuomo C."/>
            <person name="Litvintseva A."/>
            <person name="Heitman J."/>
            <person name="Chen Y."/>
            <person name="Sun S."/>
            <person name="Springer D."/>
            <person name="Dromer F."/>
            <person name="Young S."/>
            <person name="Zeng Q."/>
            <person name="Chapman S."/>
            <person name="Gujja S."/>
            <person name="Saif S."/>
            <person name="Birren B."/>
        </authorList>
    </citation>
    <scope>NUCLEOTIDE SEQUENCE [LARGE SCALE GENOMIC DNA]</scope>
    <source>
        <strain evidence="8 9">ATCC 28783</strain>
    </source>
</reference>
<dbReference type="InParanoid" id="A0A4Q1B803"/>
<feature type="region of interest" description="Disordered" evidence="6">
    <location>
        <begin position="1"/>
        <end position="25"/>
    </location>
</feature>
<dbReference type="Pfam" id="PF02816">
    <property type="entry name" value="Alpha_kinase"/>
    <property type="match status" value="1"/>
</dbReference>
<dbReference type="PROSITE" id="PS51158">
    <property type="entry name" value="ALPHA_KINASE"/>
    <property type="match status" value="1"/>
</dbReference>
<dbReference type="PANTHER" id="PTHR45992">
    <property type="entry name" value="EUKARYOTIC ELONGATION FACTOR 2 KINASE-RELATED"/>
    <property type="match status" value="1"/>
</dbReference>
<evidence type="ECO:0000256" key="6">
    <source>
        <dbReference type="SAM" id="MobiDB-lite"/>
    </source>
</evidence>
<dbReference type="Proteomes" id="UP000289152">
    <property type="component" value="Unassembled WGS sequence"/>
</dbReference>
<dbReference type="OrthoDB" id="301415at2759"/>
<evidence type="ECO:0000256" key="3">
    <source>
        <dbReference type="ARBA" id="ARBA00022741"/>
    </source>
</evidence>
<dbReference type="EMBL" id="SDIL01000183">
    <property type="protein sequence ID" value="RXK34839.1"/>
    <property type="molecule type" value="Genomic_DNA"/>
</dbReference>
<evidence type="ECO:0000313" key="8">
    <source>
        <dbReference type="EMBL" id="RXK34839.1"/>
    </source>
</evidence>
<name>A0A4Q1B803_TREME</name>
<keyword evidence="9" id="KW-1185">Reference proteome</keyword>
<sequence>MMSVPRSFASSTPSSMTASTPASSFPSTVRSLAVTKANNAAGAREGLGVCAIVLTSVSVTALSKANSYKKSAKWPYEIPSFRAEWHTALKDVFETAWTKVVEAWNGAGQGQEVYNFDIESSDRFEYLHTPHGENERVNVDDFKKYTTLSHFFRQEYLSAHAVYGRKRDTKSSRIVIHFEVRAPRESTLKRELSDSSNDHQEPVSKKTCVEDNQPVASEPLMAEETLQALQDLQQTLIENELLEANEGDEQEVIYFHRIYADPTTDDLDPIQAEMMETGRLDRMWSEHGAFKLIYHLHVGKNHWVAKRHYSMIFATDPDEHTVILSEAQHFHLNFKEVQKATQLKLWAEDFHQEVQWKSERRERRDSSFKVTEAFVIQEAAPTDGREHPRSWIVEQCLTEQPASAHPLKTWNSCFVKWSNIDYVAPKPDDYQLLTKLILEDLDAWIHWVFETSNRTLIPADIQGFLTSVGKVPATARRSFILFDLLTHTLPRDSGPGDCGYPKLHRFVHRHKCNTVCVALGLDNMERAKPSSIVPVQEEPHPTELPFWRKDEMKERGWVATYKGSDVLSEDEVQEAYNLIPSSPPPIPNLASKRLDMTKFWPF</sequence>
<dbReference type="InterPro" id="IPR051852">
    <property type="entry name" value="Alpha-type_PK"/>
</dbReference>
<organism evidence="8 9">
    <name type="scientific">Tremella mesenterica</name>
    <name type="common">Jelly fungus</name>
    <dbReference type="NCBI Taxonomy" id="5217"/>
    <lineage>
        <taxon>Eukaryota</taxon>
        <taxon>Fungi</taxon>
        <taxon>Dikarya</taxon>
        <taxon>Basidiomycota</taxon>
        <taxon>Agaricomycotina</taxon>
        <taxon>Tremellomycetes</taxon>
        <taxon>Tremellales</taxon>
        <taxon>Tremellaceae</taxon>
        <taxon>Tremella</taxon>
    </lineage>
</organism>
<dbReference type="Gene3D" id="3.20.200.10">
    <property type="entry name" value="MHCK/EF2 kinase"/>
    <property type="match status" value="1"/>
</dbReference>
<dbReference type="InterPro" id="IPR004166">
    <property type="entry name" value="a-kinase_dom"/>
</dbReference>
<comment type="caution">
    <text evidence="8">The sequence shown here is derived from an EMBL/GenBank/DDBJ whole genome shotgun (WGS) entry which is preliminary data.</text>
</comment>
<dbReference type="AlphaFoldDB" id="A0A4Q1B803"/>
<feature type="region of interest" description="Disordered" evidence="6">
    <location>
        <begin position="187"/>
        <end position="208"/>
    </location>
</feature>
<keyword evidence="5" id="KW-0067">ATP-binding</keyword>
<dbReference type="InterPro" id="IPR011009">
    <property type="entry name" value="Kinase-like_dom_sf"/>
</dbReference>
<feature type="domain" description="Alpha-type protein kinase" evidence="7">
    <location>
        <begin position="239"/>
        <end position="524"/>
    </location>
</feature>
<dbReference type="GO" id="GO:0005524">
    <property type="term" value="F:ATP binding"/>
    <property type="evidence" value="ECO:0007669"/>
    <property type="project" value="UniProtKB-KW"/>
</dbReference>
<evidence type="ECO:0000256" key="5">
    <source>
        <dbReference type="ARBA" id="ARBA00022840"/>
    </source>
</evidence>